<dbReference type="Pfam" id="PF12680">
    <property type="entry name" value="SnoaL_2"/>
    <property type="match status" value="1"/>
</dbReference>
<gene>
    <name evidence="2" type="ORF">GCM10009547_01000</name>
</gene>
<dbReference type="EMBL" id="BAAAHE010000001">
    <property type="protein sequence ID" value="GAA0603243.1"/>
    <property type="molecule type" value="Genomic_DNA"/>
</dbReference>
<reference evidence="2 3" key="1">
    <citation type="journal article" date="2019" name="Int. J. Syst. Evol. Microbiol.">
        <title>The Global Catalogue of Microorganisms (GCM) 10K type strain sequencing project: providing services to taxonomists for standard genome sequencing and annotation.</title>
        <authorList>
            <consortium name="The Broad Institute Genomics Platform"/>
            <consortium name="The Broad Institute Genome Sequencing Center for Infectious Disease"/>
            <person name="Wu L."/>
            <person name="Ma J."/>
        </authorList>
    </citation>
    <scope>NUCLEOTIDE SEQUENCE [LARGE SCALE GENOMIC DNA]</scope>
    <source>
        <strain evidence="2 3">JCM 10671</strain>
    </source>
</reference>
<feature type="domain" description="SnoaL-like" evidence="1">
    <location>
        <begin position="20"/>
        <end position="123"/>
    </location>
</feature>
<dbReference type="InterPro" id="IPR032710">
    <property type="entry name" value="NTF2-like_dom_sf"/>
</dbReference>
<dbReference type="Proteomes" id="UP001500957">
    <property type="component" value="Unassembled WGS sequence"/>
</dbReference>
<dbReference type="InterPro" id="IPR037401">
    <property type="entry name" value="SnoaL-like"/>
</dbReference>
<dbReference type="RefSeq" id="WP_344600448.1">
    <property type="nucleotide sequence ID" value="NZ_BAAAHE010000001.1"/>
</dbReference>
<keyword evidence="3" id="KW-1185">Reference proteome</keyword>
<proteinExistence type="predicted"/>
<organism evidence="2 3">
    <name type="scientific">Sporichthya brevicatena</name>
    <dbReference type="NCBI Taxonomy" id="171442"/>
    <lineage>
        <taxon>Bacteria</taxon>
        <taxon>Bacillati</taxon>
        <taxon>Actinomycetota</taxon>
        <taxon>Actinomycetes</taxon>
        <taxon>Sporichthyales</taxon>
        <taxon>Sporichthyaceae</taxon>
        <taxon>Sporichthya</taxon>
    </lineage>
</organism>
<evidence type="ECO:0000313" key="2">
    <source>
        <dbReference type="EMBL" id="GAA0603243.1"/>
    </source>
</evidence>
<evidence type="ECO:0000259" key="1">
    <source>
        <dbReference type="Pfam" id="PF12680"/>
    </source>
</evidence>
<comment type="caution">
    <text evidence="2">The sequence shown here is derived from an EMBL/GenBank/DDBJ whole genome shotgun (WGS) entry which is preliminary data.</text>
</comment>
<dbReference type="Gene3D" id="3.10.450.50">
    <property type="match status" value="1"/>
</dbReference>
<dbReference type="SUPFAM" id="SSF54427">
    <property type="entry name" value="NTF2-like"/>
    <property type="match status" value="1"/>
</dbReference>
<evidence type="ECO:0000313" key="3">
    <source>
        <dbReference type="Proteomes" id="UP001500957"/>
    </source>
</evidence>
<name>A0ABN1G378_9ACTN</name>
<protein>
    <recommendedName>
        <fullName evidence="1">SnoaL-like domain-containing protein</fullName>
    </recommendedName>
</protein>
<accession>A0ABN1G378</accession>
<sequence length="136" mass="14892">MSAVSQTYEEAKAARSRLIDQFRSAWEAADLDGLMALMTEDAVFRAAIGPEPGQTFQGAAEVERGFRFYLAKAPGGNSTTETAVDLISPDFAVTRWRTRTVGADGTVIETASCDIFEFEGPLIRFKDTYRKVNATP</sequence>